<evidence type="ECO:0000256" key="1">
    <source>
        <dbReference type="SAM" id="MobiDB-lite"/>
    </source>
</evidence>
<dbReference type="Proteomes" id="UP000603141">
    <property type="component" value="Unassembled WGS sequence"/>
</dbReference>
<name>A0A934S971_9BACT</name>
<feature type="region of interest" description="Disordered" evidence="1">
    <location>
        <begin position="306"/>
        <end position="330"/>
    </location>
</feature>
<organism evidence="3 4">
    <name type="scientific">Luteolibacter pohnpeiensis</name>
    <dbReference type="NCBI Taxonomy" id="454153"/>
    <lineage>
        <taxon>Bacteria</taxon>
        <taxon>Pseudomonadati</taxon>
        <taxon>Verrucomicrobiota</taxon>
        <taxon>Verrucomicrobiia</taxon>
        <taxon>Verrucomicrobiales</taxon>
        <taxon>Verrucomicrobiaceae</taxon>
        <taxon>Luteolibacter</taxon>
    </lineage>
</organism>
<proteinExistence type="predicted"/>
<feature type="chain" id="PRO_5037481332" description="TraB/GumN family protein" evidence="2">
    <location>
        <begin position="21"/>
        <end position="330"/>
    </location>
</feature>
<dbReference type="AlphaFoldDB" id="A0A934S971"/>
<gene>
    <name evidence="3" type="ORF">JIN85_12135</name>
</gene>
<feature type="region of interest" description="Disordered" evidence="1">
    <location>
        <begin position="99"/>
        <end position="135"/>
    </location>
</feature>
<comment type="caution">
    <text evidence="3">The sequence shown here is derived from an EMBL/GenBank/DDBJ whole genome shotgun (WGS) entry which is preliminary data.</text>
</comment>
<feature type="compositionally biased region" description="Acidic residues" evidence="1">
    <location>
        <begin position="106"/>
        <end position="127"/>
    </location>
</feature>
<evidence type="ECO:0000313" key="3">
    <source>
        <dbReference type="EMBL" id="MBK1883171.1"/>
    </source>
</evidence>
<evidence type="ECO:0000256" key="2">
    <source>
        <dbReference type="SAM" id="SignalP"/>
    </source>
</evidence>
<protein>
    <recommendedName>
        <fullName evidence="5">TraB/GumN family protein</fullName>
    </recommendedName>
</protein>
<keyword evidence="4" id="KW-1185">Reference proteome</keyword>
<sequence>MKRSLVLAAALFSFAQASFAQPNAQEQFVRVVESPKSARLQTAVTRFEKDGVTLDLIGAIHIADEKYYEKLNEVFKSYDVVLFEMIGGENLGRQAAAKPAAVPEVAGEDADENDAEAAADDATDEEAPEIKPAPAKKAPQFNALRTIYNKAAQMLDLSSQVDVVDYTAQNFIHADMTAAEFEAKQAERGESLVSFALNSKKDQVSEPNPLRLMYGLITGKSNIMKLALIHTLGGAEDQVSGLTGENVVISDRNARCMEVLDRELGEGEKSIGIFYGAAHFPDMEQRLVDRGFHQTGQKWLTAWNVPKGRVSKPKPQAEIDSKASEKPATD</sequence>
<keyword evidence="2" id="KW-0732">Signal</keyword>
<evidence type="ECO:0008006" key="5">
    <source>
        <dbReference type="Google" id="ProtNLM"/>
    </source>
</evidence>
<dbReference type="RefSeq" id="WP_200271033.1">
    <property type="nucleotide sequence ID" value="NZ_JAENIJ010000018.1"/>
</dbReference>
<reference evidence="3" key="1">
    <citation type="submission" date="2021-01" db="EMBL/GenBank/DDBJ databases">
        <title>Modified the classification status of verrucomicrobia.</title>
        <authorList>
            <person name="Feng X."/>
        </authorList>
    </citation>
    <scope>NUCLEOTIDE SEQUENCE</scope>
    <source>
        <strain evidence="3">KCTC 22041</strain>
    </source>
</reference>
<accession>A0A934S971</accession>
<dbReference type="PANTHER" id="PTHR35757">
    <property type="entry name" value="THERMOSOME SUBUNIT GAMMA"/>
    <property type="match status" value="1"/>
</dbReference>
<dbReference type="EMBL" id="JAENIJ010000018">
    <property type="protein sequence ID" value="MBK1883171.1"/>
    <property type="molecule type" value="Genomic_DNA"/>
</dbReference>
<evidence type="ECO:0000313" key="4">
    <source>
        <dbReference type="Proteomes" id="UP000603141"/>
    </source>
</evidence>
<feature type="compositionally biased region" description="Basic and acidic residues" evidence="1">
    <location>
        <begin position="315"/>
        <end position="330"/>
    </location>
</feature>
<feature type="signal peptide" evidence="2">
    <location>
        <begin position="1"/>
        <end position="20"/>
    </location>
</feature>
<dbReference type="PANTHER" id="PTHR35757:SF1">
    <property type="entry name" value="THERMOSOME SUBUNIT GAMMA"/>
    <property type="match status" value="1"/>
</dbReference>